<accession>A0AAN6YXH7</accession>
<dbReference type="RefSeq" id="XP_064675310.1">
    <property type="nucleotide sequence ID" value="XM_064814163.1"/>
</dbReference>
<keyword evidence="2" id="KW-1185">Reference proteome</keyword>
<evidence type="ECO:0000313" key="1">
    <source>
        <dbReference type="EMBL" id="KAK4117740.1"/>
    </source>
</evidence>
<gene>
    <name evidence="1" type="ORF">N656DRAFT_773938</name>
</gene>
<dbReference type="AlphaFoldDB" id="A0AAN6YXH7"/>
<dbReference type="EMBL" id="MU853332">
    <property type="protein sequence ID" value="KAK4117740.1"/>
    <property type="molecule type" value="Genomic_DNA"/>
</dbReference>
<name>A0AAN6YXH7_9PEZI</name>
<reference evidence="1" key="1">
    <citation type="journal article" date="2023" name="Mol. Phylogenet. Evol.">
        <title>Genome-scale phylogeny and comparative genomics of the fungal order Sordariales.</title>
        <authorList>
            <person name="Hensen N."/>
            <person name="Bonometti L."/>
            <person name="Westerberg I."/>
            <person name="Brannstrom I.O."/>
            <person name="Guillou S."/>
            <person name="Cros-Aarteil S."/>
            <person name="Calhoun S."/>
            <person name="Haridas S."/>
            <person name="Kuo A."/>
            <person name="Mondo S."/>
            <person name="Pangilinan J."/>
            <person name="Riley R."/>
            <person name="LaButti K."/>
            <person name="Andreopoulos B."/>
            <person name="Lipzen A."/>
            <person name="Chen C."/>
            <person name="Yan M."/>
            <person name="Daum C."/>
            <person name="Ng V."/>
            <person name="Clum A."/>
            <person name="Steindorff A."/>
            <person name="Ohm R.A."/>
            <person name="Martin F."/>
            <person name="Silar P."/>
            <person name="Natvig D.O."/>
            <person name="Lalanne C."/>
            <person name="Gautier V."/>
            <person name="Ament-Velasquez S.L."/>
            <person name="Kruys A."/>
            <person name="Hutchinson M.I."/>
            <person name="Powell A.J."/>
            <person name="Barry K."/>
            <person name="Miller A.N."/>
            <person name="Grigoriev I.V."/>
            <person name="Debuchy R."/>
            <person name="Gladieux P."/>
            <person name="Hiltunen Thoren M."/>
            <person name="Johannesson H."/>
        </authorList>
    </citation>
    <scope>NUCLEOTIDE SEQUENCE</scope>
    <source>
        <strain evidence="1">CBS 508.74</strain>
    </source>
</reference>
<dbReference type="Proteomes" id="UP001302812">
    <property type="component" value="Unassembled WGS sequence"/>
</dbReference>
<sequence>MAERRPRHKLELGNSALKFPEPSWASPKPLSIRAKGGGKGNRRPVFNAVGTVRAKHQRSPSHG</sequence>
<evidence type="ECO:0000313" key="2">
    <source>
        <dbReference type="Proteomes" id="UP001302812"/>
    </source>
</evidence>
<organism evidence="1 2">
    <name type="scientific">Canariomyces notabilis</name>
    <dbReference type="NCBI Taxonomy" id="2074819"/>
    <lineage>
        <taxon>Eukaryota</taxon>
        <taxon>Fungi</taxon>
        <taxon>Dikarya</taxon>
        <taxon>Ascomycota</taxon>
        <taxon>Pezizomycotina</taxon>
        <taxon>Sordariomycetes</taxon>
        <taxon>Sordariomycetidae</taxon>
        <taxon>Sordariales</taxon>
        <taxon>Chaetomiaceae</taxon>
        <taxon>Canariomyces</taxon>
    </lineage>
</organism>
<dbReference type="GeneID" id="89938288"/>
<proteinExistence type="predicted"/>
<reference evidence="1" key="2">
    <citation type="submission" date="2023-05" db="EMBL/GenBank/DDBJ databases">
        <authorList>
            <consortium name="Lawrence Berkeley National Laboratory"/>
            <person name="Steindorff A."/>
            <person name="Hensen N."/>
            <person name="Bonometti L."/>
            <person name="Westerberg I."/>
            <person name="Brannstrom I.O."/>
            <person name="Guillou S."/>
            <person name="Cros-Aarteil S."/>
            <person name="Calhoun S."/>
            <person name="Haridas S."/>
            <person name="Kuo A."/>
            <person name="Mondo S."/>
            <person name="Pangilinan J."/>
            <person name="Riley R."/>
            <person name="Labutti K."/>
            <person name="Andreopoulos B."/>
            <person name="Lipzen A."/>
            <person name="Chen C."/>
            <person name="Yanf M."/>
            <person name="Daum C."/>
            <person name="Ng V."/>
            <person name="Clum A."/>
            <person name="Ohm R."/>
            <person name="Martin F."/>
            <person name="Silar P."/>
            <person name="Natvig D."/>
            <person name="Lalanne C."/>
            <person name="Gautier V."/>
            <person name="Ament-Velasquez S.L."/>
            <person name="Kruys A."/>
            <person name="Hutchinson M.I."/>
            <person name="Powell A.J."/>
            <person name="Barry K."/>
            <person name="Miller A.N."/>
            <person name="Grigoriev I.V."/>
            <person name="Debuchy R."/>
            <person name="Gladieux P."/>
            <person name="Thoren M.H."/>
            <person name="Johannesson H."/>
        </authorList>
    </citation>
    <scope>NUCLEOTIDE SEQUENCE</scope>
    <source>
        <strain evidence="1">CBS 508.74</strain>
    </source>
</reference>
<comment type="caution">
    <text evidence="1">The sequence shown here is derived from an EMBL/GenBank/DDBJ whole genome shotgun (WGS) entry which is preliminary data.</text>
</comment>
<protein>
    <submittedName>
        <fullName evidence="1">Uncharacterized protein</fullName>
    </submittedName>
</protein>